<dbReference type="AlphaFoldDB" id="A0A401XMP5"/>
<proteinExistence type="predicted"/>
<dbReference type="GO" id="GO:1904047">
    <property type="term" value="F:S-adenosyl-L-methionine binding"/>
    <property type="evidence" value="ECO:0007669"/>
    <property type="project" value="TreeGrafter"/>
</dbReference>
<dbReference type="GO" id="GO:0042601">
    <property type="term" value="C:endospore-forming forespore"/>
    <property type="evidence" value="ECO:0007669"/>
    <property type="project" value="TreeGrafter"/>
</dbReference>
<gene>
    <name evidence="1" type="ORF">JCM31826_17720</name>
</gene>
<dbReference type="PANTHER" id="PTHR37822">
    <property type="entry name" value="SPORE PHOTOPRODUCT LYASE-RELATED"/>
    <property type="match status" value="1"/>
</dbReference>
<dbReference type="OrthoDB" id="9783671at2"/>
<reference evidence="1 2" key="1">
    <citation type="submission" date="2018-11" db="EMBL/GenBank/DDBJ databases">
        <title>Schleiferia aggregans sp. nov., a moderately thermophilic heterotrophic bacterium isolated from microbial mats at a terrestrial hot spring.</title>
        <authorList>
            <person name="Iino T."/>
            <person name="Ohkuma M."/>
            <person name="Haruta S."/>
        </authorList>
    </citation>
    <scope>NUCLEOTIDE SEQUENCE [LARGE SCALE GENOMIC DNA]</scope>
    <source>
        <strain evidence="1 2">LA</strain>
    </source>
</reference>
<dbReference type="PANTHER" id="PTHR37822:SF2">
    <property type="entry name" value="SPORE PHOTOPRODUCT LYASE"/>
    <property type="match status" value="1"/>
</dbReference>
<keyword evidence="2" id="KW-1185">Reference proteome</keyword>
<keyword evidence="1" id="KW-0456">Lyase</keyword>
<protein>
    <submittedName>
        <fullName evidence="1">Deoxyribodipyrimidine photo-lyase</fullName>
    </submittedName>
</protein>
<accession>A0A401XMP5</accession>
<dbReference type="GO" id="GO:0051539">
    <property type="term" value="F:4 iron, 4 sulfur cluster binding"/>
    <property type="evidence" value="ECO:0007669"/>
    <property type="project" value="TreeGrafter"/>
</dbReference>
<dbReference type="Gene3D" id="3.80.30.30">
    <property type="match status" value="1"/>
</dbReference>
<dbReference type="Gene3D" id="3.40.50.12110">
    <property type="match status" value="1"/>
</dbReference>
<dbReference type="Pfam" id="PF20903">
    <property type="entry name" value="SPL"/>
    <property type="match status" value="1"/>
</dbReference>
<dbReference type="InterPro" id="IPR049539">
    <property type="entry name" value="SPL"/>
</dbReference>
<organism evidence="1 2">
    <name type="scientific">Thermaurantimonas aggregans</name>
    <dbReference type="NCBI Taxonomy" id="2173829"/>
    <lineage>
        <taxon>Bacteria</taxon>
        <taxon>Pseudomonadati</taxon>
        <taxon>Bacteroidota</taxon>
        <taxon>Flavobacteriia</taxon>
        <taxon>Flavobacteriales</taxon>
        <taxon>Schleiferiaceae</taxon>
        <taxon>Thermaurantimonas</taxon>
    </lineage>
</organism>
<comment type="caution">
    <text evidence="1">The sequence shown here is derived from an EMBL/GenBank/DDBJ whole genome shotgun (WGS) entry which is preliminary data.</text>
</comment>
<dbReference type="Proteomes" id="UP000286715">
    <property type="component" value="Unassembled WGS sequence"/>
</dbReference>
<dbReference type="InterPro" id="IPR037226">
    <property type="entry name" value="CAC2185-like_sf"/>
</dbReference>
<dbReference type="RefSeq" id="WP_124398353.1">
    <property type="nucleotide sequence ID" value="NZ_BHZE01000020.1"/>
</dbReference>
<dbReference type="GO" id="GO:0003913">
    <property type="term" value="F:DNA photolyase activity"/>
    <property type="evidence" value="ECO:0007669"/>
    <property type="project" value="TreeGrafter"/>
</dbReference>
<evidence type="ECO:0000313" key="2">
    <source>
        <dbReference type="Proteomes" id="UP000286715"/>
    </source>
</evidence>
<sequence length="329" mass="38923">MNKRIVYIERQLLNHSGVRRILDKIKPSAVEWIEHYKEVLNQRGGNWRLQKQYQSLILAHRKDAFYYEASPLTHSIEFKHFYYNTLAINCLYDCEYCYLQGMFNTPHLVLFLNNNDFIKAADTLSQRLQKPFYMALSYDTDLPAVEHLYPYCDEWIRYAETNPLITIEIRTKSSITSFFANKNPVNNVVLSWSVNPEDIARRFEPLTPSPAVRIKAASQAHEMGWPVMLCIDPIVYTRDFNAVYSTFISNLRKYFDPIRLYGISIGTMRMNTDYLTNIRNQRPDSQLLWYPFERKNGHAFYPKEVRQELVETVTNALKKEGFNRIFVYD</sequence>
<dbReference type="SUPFAM" id="SSF142795">
    <property type="entry name" value="CAC2185-like"/>
    <property type="match status" value="1"/>
</dbReference>
<dbReference type="EMBL" id="BHZE01000020">
    <property type="protein sequence ID" value="GCD78290.1"/>
    <property type="molecule type" value="Genomic_DNA"/>
</dbReference>
<name>A0A401XMP5_9FLAO</name>
<evidence type="ECO:0000313" key="1">
    <source>
        <dbReference type="EMBL" id="GCD78290.1"/>
    </source>
</evidence>